<evidence type="ECO:0000256" key="9">
    <source>
        <dbReference type="SAM" id="MobiDB-lite"/>
    </source>
</evidence>
<reference evidence="11" key="1">
    <citation type="submission" date="2022-07" db="EMBL/GenBank/DDBJ databases">
        <title>Genome Sequence of Physisporinus lineatus.</title>
        <authorList>
            <person name="Buettner E."/>
        </authorList>
    </citation>
    <scope>NUCLEOTIDE SEQUENCE</scope>
    <source>
        <strain evidence="11">VT162</strain>
    </source>
</reference>
<name>A0AAD5YB62_9APHY</name>
<dbReference type="SUPFAM" id="SSF47370">
    <property type="entry name" value="Bromodomain"/>
    <property type="match status" value="2"/>
</dbReference>
<dbReference type="Proteomes" id="UP001212997">
    <property type="component" value="Unassembled WGS sequence"/>
</dbReference>
<feature type="compositionally biased region" description="Acidic residues" evidence="9">
    <location>
        <begin position="548"/>
        <end position="558"/>
    </location>
</feature>
<sequence length="707" mass="77231">MSKREVSMFAAQGVDVDAPRAKRHKGPTAAPSSPAKDVSTSPNGVFPKVEGGDGEMVKEGAEVVKEKGLKLWHLVKDAVNKEGRSLAYDFLRLPSKRQYPDYYQAIKHPVALDEIKHQLDKGSFATFEDVTHEFETCFRNAKRYNVRDSQIWKDAKHLHKLVQKESAKISGVPKPEGDDGAGSDGDGEGTKKKKTPNMSRLLKSRLQKLIEKTDDLGRVRSTEFMELPSKKTWPIYYKQIKKPQCLENIFKRLKRKEYHTAIDFANDVELVFANALEFNQEHTPIWEDAVVLRDTFRLLMADLPPPYAIPAYSSNEHSTKIKLKVPAAHTAAPATPNPQASSGTPPGQTSNSTGGLMLRIPALRASTPTQPPKSPVLAPTPTPAPSKSPMIPLRPTPAPPTPKPKTPSLPPQTPTPAPPTIPVGACAASYTPARVPVPVTVPTQTPIIPAPTPPTPAQTLPQRPQVQTSMPPPPPSSGTSRPATVSGPPTPVIVPDTRPLRAVTLMTQPRGRRLDLSYRDGVKTWAVRLAHFETSVHIEGIKFQVRIDDEDSSDEDGDVQMKDDTGAGMREEEEEAEESTTAVATTLTTTAATTAGVVTDKVANQEPENEKQEKPKRGRGRPRKHPVPPAKTALVTSPKPNKGKEVVRKPSTLLGDPEIIVKLNGVAKIRKDGKEEWDVDLHVGSNVLEVGEKGGCIWRVYLERLAG</sequence>
<keyword evidence="2" id="KW-0677">Repeat</keyword>
<dbReference type="GO" id="GO:0016586">
    <property type="term" value="C:RSC-type complex"/>
    <property type="evidence" value="ECO:0007669"/>
    <property type="project" value="InterPro"/>
</dbReference>
<dbReference type="EMBL" id="JANAWD010000376">
    <property type="protein sequence ID" value="KAJ3480425.1"/>
    <property type="molecule type" value="Genomic_DNA"/>
</dbReference>
<dbReference type="InterPro" id="IPR037382">
    <property type="entry name" value="Rsc/polybromo"/>
</dbReference>
<keyword evidence="7" id="KW-0539">Nucleus</keyword>
<feature type="region of interest" description="Disordered" evidence="9">
    <location>
        <begin position="1"/>
        <end position="53"/>
    </location>
</feature>
<keyword evidence="3" id="KW-0156">Chromatin regulator</keyword>
<dbReference type="InterPro" id="IPR001487">
    <property type="entry name" value="Bromodomain"/>
</dbReference>
<keyword evidence="12" id="KW-1185">Reference proteome</keyword>
<dbReference type="Gene3D" id="1.20.920.10">
    <property type="entry name" value="Bromodomain-like"/>
    <property type="match status" value="2"/>
</dbReference>
<protein>
    <recommendedName>
        <fullName evidence="10">Bromo domain-containing protein</fullName>
    </recommendedName>
</protein>
<evidence type="ECO:0000256" key="8">
    <source>
        <dbReference type="PROSITE-ProRule" id="PRU00035"/>
    </source>
</evidence>
<evidence type="ECO:0000256" key="5">
    <source>
        <dbReference type="ARBA" id="ARBA00023117"/>
    </source>
</evidence>
<evidence type="ECO:0000256" key="2">
    <source>
        <dbReference type="ARBA" id="ARBA00022737"/>
    </source>
</evidence>
<evidence type="ECO:0000313" key="12">
    <source>
        <dbReference type="Proteomes" id="UP001212997"/>
    </source>
</evidence>
<organism evidence="11 12">
    <name type="scientific">Meripilus lineatus</name>
    <dbReference type="NCBI Taxonomy" id="2056292"/>
    <lineage>
        <taxon>Eukaryota</taxon>
        <taxon>Fungi</taxon>
        <taxon>Dikarya</taxon>
        <taxon>Basidiomycota</taxon>
        <taxon>Agaricomycotina</taxon>
        <taxon>Agaricomycetes</taxon>
        <taxon>Polyporales</taxon>
        <taxon>Meripilaceae</taxon>
        <taxon>Meripilus</taxon>
    </lineage>
</organism>
<evidence type="ECO:0000256" key="3">
    <source>
        <dbReference type="ARBA" id="ARBA00022853"/>
    </source>
</evidence>
<dbReference type="AlphaFoldDB" id="A0AAD5YB62"/>
<feature type="compositionally biased region" description="Polar residues" evidence="9">
    <location>
        <begin position="341"/>
        <end position="354"/>
    </location>
</feature>
<feature type="domain" description="Bromo" evidence="10">
    <location>
        <begin position="82"/>
        <end position="152"/>
    </location>
</feature>
<dbReference type="GO" id="GO:0003682">
    <property type="term" value="F:chromatin binding"/>
    <property type="evidence" value="ECO:0007669"/>
    <property type="project" value="TreeGrafter"/>
</dbReference>
<feature type="compositionally biased region" description="Basic residues" evidence="9">
    <location>
        <begin position="616"/>
        <end position="626"/>
    </location>
</feature>
<feature type="domain" description="Bromo" evidence="10">
    <location>
        <begin position="216"/>
        <end position="286"/>
    </location>
</feature>
<accession>A0AAD5YB62</accession>
<dbReference type="GO" id="GO:0006368">
    <property type="term" value="P:transcription elongation by RNA polymerase II"/>
    <property type="evidence" value="ECO:0007669"/>
    <property type="project" value="TreeGrafter"/>
</dbReference>
<dbReference type="GO" id="GO:0006338">
    <property type="term" value="P:chromatin remodeling"/>
    <property type="evidence" value="ECO:0007669"/>
    <property type="project" value="InterPro"/>
</dbReference>
<dbReference type="PANTHER" id="PTHR16062:SF19">
    <property type="entry name" value="PROTEIN POLYBROMO-1"/>
    <property type="match status" value="1"/>
</dbReference>
<keyword evidence="5 8" id="KW-0103">Bromodomain</keyword>
<evidence type="ECO:0000256" key="4">
    <source>
        <dbReference type="ARBA" id="ARBA00023015"/>
    </source>
</evidence>
<evidence type="ECO:0000259" key="10">
    <source>
        <dbReference type="PROSITE" id="PS50014"/>
    </source>
</evidence>
<evidence type="ECO:0000256" key="1">
    <source>
        <dbReference type="ARBA" id="ARBA00004123"/>
    </source>
</evidence>
<keyword evidence="6" id="KW-0804">Transcription</keyword>
<evidence type="ECO:0000313" key="11">
    <source>
        <dbReference type="EMBL" id="KAJ3480425.1"/>
    </source>
</evidence>
<feature type="compositionally biased region" description="Pro residues" evidence="9">
    <location>
        <begin position="369"/>
        <end position="421"/>
    </location>
</feature>
<gene>
    <name evidence="11" type="ORF">NLI96_g8359</name>
</gene>
<dbReference type="CDD" id="cd04369">
    <property type="entry name" value="Bromodomain"/>
    <property type="match status" value="1"/>
</dbReference>
<comment type="caution">
    <text evidence="11">The sequence shown here is derived from an EMBL/GenBank/DDBJ whole genome shotgun (WGS) entry which is preliminary data.</text>
</comment>
<dbReference type="InterPro" id="IPR036427">
    <property type="entry name" value="Bromodomain-like_sf"/>
</dbReference>
<feature type="compositionally biased region" description="Low complexity" evidence="9">
    <location>
        <begin position="457"/>
        <end position="469"/>
    </location>
</feature>
<feature type="region of interest" description="Disordered" evidence="9">
    <location>
        <begin position="326"/>
        <end position="423"/>
    </location>
</feature>
<dbReference type="PROSITE" id="PS50014">
    <property type="entry name" value="BROMODOMAIN_2"/>
    <property type="match status" value="2"/>
</dbReference>
<dbReference type="PRINTS" id="PR01217">
    <property type="entry name" value="PRICHEXTENSN"/>
</dbReference>
<feature type="compositionally biased region" description="Low complexity" evidence="9">
    <location>
        <begin position="326"/>
        <end position="340"/>
    </location>
</feature>
<dbReference type="PANTHER" id="PTHR16062">
    <property type="entry name" value="SWI/SNF-RELATED"/>
    <property type="match status" value="1"/>
</dbReference>
<dbReference type="PRINTS" id="PR00503">
    <property type="entry name" value="BROMODOMAIN"/>
</dbReference>
<feature type="compositionally biased region" description="Acidic residues" evidence="9">
    <location>
        <begin position="178"/>
        <end position="187"/>
    </location>
</feature>
<evidence type="ECO:0000256" key="6">
    <source>
        <dbReference type="ARBA" id="ARBA00023163"/>
    </source>
</evidence>
<evidence type="ECO:0000256" key="7">
    <source>
        <dbReference type="ARBA" id="ARBA00023242"/>
    </source>
</evidence>
<proteinExistence type="predicted"/>
<dbReference type="SMART" id="SM00297">
    <property type="entry name" value="BROMO"/>
    <property type="match status" value="2"/>
</dbReference>
<feature type="region of interest" description="Disordered" evidence="9">
    <location>
        <begin position="444"/>
        <end position="495"/>
    </location>
</feature>
<keyword evidence="4" id="KW-0805">Transcription regulation</keyword>
<feature type="region of interest" description="Disordered" evidence="9">
    <location>
        <begin position="548"/>
        <end position="647"/>
    </location>
</feature>
<comment type="subcellular location">
    <subcellularLocation>
        <location evidence="1">Nucleus</location>
    </subcellularLocation>
</comment>
<dbReference type="Pfam" id="PF00439">
    <property type="entry name" value="Bromodomain"/>
    <property type="match status" value="2"/>
</dbReference>
<feature type="compositionally biased region" description="Low complexity" evidence="9">
    <location>
        <begin position="579"/>
        <end position="599"/>
    </location>
</feature>
<feature type="region of interest" description="Disordered" evidence="9">
    <location>
        <begin position="164"/>
        <end position="198"/>
    </location>
</feature>